<comment type="similarity">
    <text evidence="1">Belongs to the LOR family.</text>
</comment>
<dbReference type="Pfam" id="PF04525">
    <property type="entry name" value="LOR"/>
    <property type="match status" value="1"/>
</dbReference>
<dbReference type="InterPro" id="IPR038595">
    <property type="entry name" value="LOR_sf"/>
</dbReference>
<dbReference type="AlphaFoldDB" id="A0A0A0LWZ5"/>
<dbReference type="PANTHER" id="PTHR31087">
    <property type="match status" value="1"/>
</dbReference>
<reference evidence="2 3" key="4">
    <citation type="journal article" date="2011" name="BMC Genomics">
        <title>RNA-Seq improves annotation of protein-coding genes in the cucumber genome.</title>
        <authorList>
            <person name="Li Z."/>
            <person name="Zhang Z."/>
            <person name="Yan P."/>
            <person name="Huang S."/>
            <person name="Fei Z."/>
            <person name="Lin K."/>
        </authorList>
    </citation>
    <scope>NUCLEOTIDE SEQUENCE [LARGE SCALE GENOMIC DNA]</scope>
    <source>
        <strain evidence="3">cv. 9930</strain>
    </source>
</reference>
<dbReference type="InterPro" id="IPR025659">
    <property type="entry name" value="Tubby-like_C"/>
</dbReference>
<gene>
    <name evidence="2" type="ORF">Csa_1G597060</name>
</gene>
<dbReference type="Gramene" id="KGN66308">
    <property type="protein sequence ID" value="KGN66308"/>
    <property type="gene ID" value="Csa_1G597060"/>
</dbReference>
<dbReference type="SUPFAM" id="SSF54518">
    <property type="entry name" value="Tubby C-terminal domain-like"/>
    <property type="match status" value="1"/>
</dbReference>
<evidence type="ECO:0000256" key="1">
    <source>
        <dbReference type="ARBA" id="ARBA00005437"/>
    </source>
</evidence>
<name>A0A0A0LWZ5_CUCSA</name>
<dbReference type="Proteomes" id="UP000029981">
    <property type="component" value="Chromosome 1"/>
</dbReference>
<sequence>MIPLVSKLYCSSSEVVFVVRTRPQVINGGGFVVTDCDQKVVFSVDGCGVLGKEDELILRDGKREALLLLRGKGGIFEALSFHKMWRAFKCDYQGSKKVVFSLKRPKSCLPVKHDVGIKINTKPKVSTKDWDFEISGYFPGKKCSIIDSQGNVVAQIGTNKKAGEKSSKNIYYVSIKPGIDQAFVVGVIAILDNIYGESTSC</sequence>
<dbReference type="OMA" id="PENCYFD"/>
<dbReference type="InterPro" id="IPR007612">
    <property type="entry name" value="LOR"/>
</dbReference>
<keyword evidence="3" id="KW-1185">Reference proteome</keyword>
<reference evidence="2 3" key="3">
    <citation type="journal article" date="2010" name="BMC Genomics">
        <title>Transcriptome sequencing and comparative analysis of cucumber flowers with different sex types.</title>
        <authorList>
            <person name="Guo S."/>
            <person name="Zheng Y."/>
            <person name="Joung J.G."/>
            <person name="Liu S."/>
            <person name="Zhang Z."/>
            <person name="Crasta O.R."/>
            <person name="Sobral B.W."/>
            <person name="Xu Y."/>
            <person name="Huang S."/>
            <person name="Fei Z."/>
        </authorList>
    </citation>
    <scope>NUCLEOTIDE SEQUENCE [LARGE SCALE GENOMIC DNA]</scope>
    <source>
        <strain evidence="3">cv. 9930</strain>
    </source>
</reference>
<dbReference type="KEGG" id="csv:101210445"/>
<reference evidence="2 3" key="1">
    <citation type="journal article" date="2009" name="Nat. Genet.">
        <title>The genome of the cucumber, Cucumis sativus L.</title>
        <authorList>
            <person name="Huang S."/>
            <person name="Li R."/>
            <person name="Zhang Z."/>
            <person name="Li L."/>
            <person name="Gu X."/>
            <person name="Fan W."/>
            <person name="Lucas W.J."/>
            <person name="Wang X."/>
            <person name="Xie B."/>
            <person name="Ni P."/>
            <person name="Ren Y."/>
            <person name="Zhu H."/>
            <person name="Li J."/>
            <person name="Lin K."/>
            <person name="Jin W."/>
            <person name="Fei Z."/>
            <person name="Li G."/>
            <person name="Staub J."/>
            <person name="Kilian A."/>
            <person name="van der Vossen E.A."/>
            <person name="Wu Y."/>
            <person name="Guo J."/>
            <person name="He J."/>
            <person name="Jia Z."/>
            <person name="Ren Y."/>
            <person name="Tian G."/>
            <person name="Lu Y."/>
            <person name="Ruan J."/>
            <person name="Qian W."/>
            <person name="Wang M."/>
            <person name="Huang Q."/>
            <person name="Li B."/>
            <person name="Xuan Z."/>
            <person name="Cao J."/>
            <person name="Asan"/>
            <person name="Wu Z."/>
            <person name="Zhang J."/>
            <person name="Cai Q."/>
            <person name="Bai Y."/>
            <person name="Zhao B."/>
            <person name="Han Y."/>
            <person name="Li Y."/>
            <person name="Li X."/>
            <person name="Wang S."/>
            <person name="Shi Q."/>
            <person name="Liu S."/>
            <person name="Cho W.K."/>
            <person name="Kim J.Y."/>
            <person name="Xu Y."/>
            <person name="Heller-Uszynska K."/>
            <person name="Miao H."/>
            <person name="Cheng Z."/>
            <person name="Zhang S."/>
            <person name="Wu J."/>
            <person name="Yang Y."/>
            <person name="Kang H."/>
            <person name="Li M."/>
            <person name="Liang H."/>
            <person name="Ren X."/>
            <person name="Shi Z."/>
            <person name="Wen M."/>
            <person name="Jian M."/>
            <person name="Yang H."/>
            <person name="Zhang G."/>
            <person name="Yang Z."/>
            <person name="Chen R."/>
            <person name="Liu S."/>
            <person name="Li J."/>
            <person name="Ma L."/>
            <person name="Liu H."/>
            <person name="Zhou Y."/>
            <person name="Zhao J."/>
            <person name="Fang X."/>
            <person name="Li G."/>
            <person name="Fang L."/>
            <person name="Li Y."/>
            <person name="Liu D."/>
            <person name="Zheng H."/>
            <person name="Zhang Y."/>
            <person name="Qin N."/>
            <person name="Li Z."/>
            <person name="Yang G."/>
            <person name="Yang S."/>
            <person name="Bolund L."/>
            <person name="Kristiansen K."/>
            <person name="Zheng H."/>
            <person name="Li S."/>
            <person name="Zhang X."/>
            <person name="Yang H."/>
            <person name="Wang J."/>
            <person name="Sun R."/>
            <person name="Zhang B."/>
            <person name="Jiang S."/>
            <person name="Wang J."/>
            <person name="Du Y."/>
            <person name="Li S."/>
        </authorList>
    </citation>
    <scope>NUCLEOTIDE SEQUENCE [LARGE SCALE GENOMIC DNA]</scope>
    <source>
        <strain evidence="3">cv. 9930</strain>
    </source>
</reference>
<proteinExistence type="inferred from homology"/>
<accession>A0A0A0LWZ5</accession>
<dbReference type="eggNOG" id="ENOG502QSUY">
    <property type="taxonomic scope" value="Eukaryota"/>
</dbReference>
<dbReference type="PANTHER" id="PTHR31087:SF3">
    <property type="entry name" value="PROTEIN LURP-ONE-RELATED 6"/>
    <property type="match status" value="1"/>
</dbReference>
<evidence type="ECO:0008006" key="4">
    <source>
        <dbReference type="Google" id="ProtNLM"/>
    </source>
</evidence>
<dbReference type="OrthoDB" id="1916253at2759"/>
<protein>
    <recommendedName>
        <fullName evidence="4">Protein LURP-one-related 6</fullName>
    </recommendedName>
</protein>
<dbReference type="EMBL" id="CM002922">
    <property type="protein sequence ID" value="KGN66308.1"/>
    <property type="molecule type" value="Genomic_DNA"/>
</dbReference>
<organism evidence="2 3">
    <name type="scientific">Cucumis sativus</name>
    <name type="common">Cucumber</name>
    <dbReference type="NCBI Taxonomy" id="3659"/>
    <lineage>
        <taxon>Eukaryota</taxon>
        <taxon>Viridiplantae</taxon>
        <taxon>Streptophyta</taxon>
        <taxon>Embryophyta</taxon>
        <taxon>Tracheophyta</taxon>
        <taxon>Spermatophyta</taxon>
        <taxon>Magnoliopsida</taxon>
        <taxon>eudicotyledons</taxon>
        <taxon>Gunneridae</taxon>
        <taxon>Pentapetalae</taxon>
        <taxon>rosids</taxon>
        <taxon>fabids</taxon>
        <taxon>Cucurbitales</taxon>
        <taxon>Cucurbitaceae</taxon>
        <taxon>Benincaseae</taxon>
        <taxon>Cucumis</taxon>
    </lineage>
</organism>
<dbReference type="Gene3D" id="2.40.160.200">
    <property type="entry name" value="LURP1-related"/>
    <property type="match status" value="1"/>
</dbReference>
<reference evidence="2 3" key="2">
    <citation type="journal article" date="2009" name="PLoS ONE">
        <title>An integrated genetic and cytogenetic map of the cucumber genome.</title>
        <authorList>
            <person name="Ren Y."/>
            <person name="Zhang Z."/>
            <person name="Liu J."/>
            <person name="Staub J.E."/>
            <person name="Han Y."/>
            <person name="Cheng Z."/>
            <person name="Li X."/>
            <person name="Lu J."/>
            <person name="Miao H."/>
            <person name="Kang H."/>
            <person name="Xie B."/>
            <person name="Gu X."/>
            <person name="Wang X."/>
            <person name="Du Y."/>
            <person name="Jin W."/>
            <person name="Huang S."/>
        </authorList>
    </citation>
    <scope>NUCLEOTIDE SEQUENCE [LARGE SCALE GENOMIC DNA]</scope>
    <source>
        <strain evidence="3">cv. 9930</strain>
    </source>
</reference>
<evidence type="ECO:0000313" key="2">
    <source>
        <dbReference type="EMBL" id="KGN66308.1"/>
    </source>
</evidence>
<evidence type="ECO:0000313" key="3">
    <source>
        <dbReference type="Proteomes" id="UP000029981"/>
    </source>
</evidence>
<dbReference type="STRING" id="3659.A0A0A0LWZ5"/>